<feature type="region of interest" description="Disordered" evidence="1">
    <location>
        <begin position="165"/>
        <end position="229"/>
    </location>
</feature>
<dbReference type="KEGG" id="rcr:NCTC10994_01051"/>
<dbReference type="AlphaFoldDB" id="A0A2X4TQ17"/>
<name>A0A2X4TQ17_9NOCA</name>
<dbReference type="InterPro" id="IPR029058">
    <property type="entry name" value="AB_hydrolase_fold"/>
</dbReference>
<proteinExistence type="predicted"/>
<organism evidence="2 3">
    <name type="scientific">Rhodococcus coprophilus</name>
    <dbReference type="NCBI Taxonomy" id="38310"/>
    <lineage>
        <taxon>Bacteria</taxon>
        <taxon>Bacillati</taxon>
        <taxon>Actinomycetota</taxon>
        <taxon>Actinomycetes</taxon>
        <taxon>Mycobacteriales</taxon>
        <taxon>Nocardiaceae</taxon>
        <taxon>Rhodococcus</taxon>
    </lineage>
</organism>
<dbReference type="Proteomes" id="UP000249091">
    <property type="component" value="Chromosome 1"/>
</dbReference>
<evidence type="ECO:0000313" key="2">
    <source>
        <dbReference type="EMBL" id="SQI29496.1"/>
    </source>
</evidence>
<keyword evidence="2" id="KW-0378">Hydrolase</keyword>
<evidence type="ECO:0000256" key="1">
    <source>
        <dbReference type="SAM" id="MobiDB-lite"/>
    </source>
</evidence>
<gene>
    <name evidence="2" type="ORF">NCTC10994_01051</name>
</gene>
<sequence length="229" mass="24760">MRSERSSGPSVRRSTLIPTWRGDRQMTAVDIGEIDLGIESFGDEKAPLVLLAGAPTMLSWPDQLCEQLAAGGCRVVRYDLRDSGESTTEDPAAPSYTLRDLAGDAAALVDVLGGVPAHLAGIGVGGLRPDRATPTSSITTGSRWRASLGCGFPIGTTARRWRSSAPLGRNAIASRRRRHRGGGSPEVCPRRSGRTGSRHRRPPGRSRCRPVTGRRRGARRRERSCNRDR</sequence>
<accession>A0A2X4TQ17</accession>
<dbReference type="SUPFAM" id="SSF53474">
    <property type="entry name" value="alpha/beta-Hydrolases"/>
    <property type="match status" value="1"/>
</dbReference>
<reference evidence="2 3" key="1">
    <citation type="submission" date="2018-06" db="EMBL/GenBank/DDBJ databases">
        <authorList>
            <consortium name="Pathogen Informatics"/>
            <person name="Doyle S."/>
        </authorList>
    </citation>
    <scope>NUCLEOTIDE SEQUENCE [LARGE SCALE GENOMIC DNA]</scope>
    <source>
        <strain evidence="2 3">NCTC10994</strain>
    </source>
</reference>
<protein>
    <submittedName>
        <fullName evidence="2">Alpha/beta hydrolase</fullName>
    </submittedName>
</protein>
<dbReference type="Gene3D" id="3.40.50.1820">
    <property type="entry name" value="alpha/beta hydrolase"/>
    <property type="match status" value="1"/>
</dbReference>
<dbReference type="GO" id="GO:0016787">
    <property type="term" value="F:hydrolase activity"/>
    <property type="evidence" value="ECO:0007669"/>
    <property type="project" value="UniProtKB-KW"/>
</dbReference>
<keyword evidence="3" id="KW-1185">Reference proteome</keyword>
<evidence type="ECO:0000313" key="3">
    <source>
        <dbReference type="Proteomes" id="UP000249091"/>
    </source>
</evidence>
<dbReference type="EMBL" id="LS483468">
    <property type="protein sequence ID" value="SQI29496.1"/>
    <property type="molecule type" value="Genomic_DNA"/>
</dbReference>
<feature type="compositionally biased region" description="Basic residues" evidence="1">
    <location>
        <begin position="191"/>
        <end position="222"/>
    </location>
</feature>
<dbReference type="STRING" id="1219011.GCA_001895045_00769"/>